<gene>
    <name evidence="3" type="ORF">NC992_10265</name>
</gene>
<feature type="domain" description="ABC-type glycine betaine transport system substrate-binding" evidence="2">
    <location>
        <begin position="36"/>
        <end position="296"/>
    </location>
</feature>
<feature type="signal peptide" evidence="1">
    <location>
        <begin position="1"/>
        <end position="23"/>
    </location>
</feature>
<dbReference type="SUPFAM" id="SSF53850">
    <property type="entry name" value="Periplasmic binding protein-like II"/>
    <property type="match status" value="1"/>
</dbReference>
<protein>
    <submittedName>
        <fullName evidence="3">Quaternary ammonium transporter</fullName>
    </submittedName>
</protein>
<evidence type="ECO:0000313" key="3">
    <source>
        <dbReference type="EMBL" id="MEP0947255.1"/>
    </source>
</evidence>
<evidence type="ECO:0000313" key="4">
    <source>
        <dbReference type="Proteomes" id="UP001482513"/>
    </source>
</evidence>
<dbReference type="Pfam" id="PF04069">
    <property type="entry name" value="OpuAC"/>
    <property type="match status" value="1"/>
</dbReference>
<evidence type="ECO:0000259" key="2">
    <source>
        <dbReference type="Pfam" id="PF04069"/>
    </source>
</evidence>
<accession>A0ABV0K445</accession>
<dbReference type="EMBL" id="JAMPKX010000003">
    <property type="protein sequence ID" value="MEP0947255.1"/>
    <property type="molecule type" value="Genomic_DNA"/>
</dbReference>
<dbReference type="RefSeq" id="WP_190701762.1">
    <property type="nucleotide sequence ID" value="NZ_JAMPKX010000003.1"/>
</dbReference>
<dbReference type="Gene3D" id="3.40.190.10">
    <property type="entry name" value="Periplasmic binding protein-like II"/>
    <property type="match status" value="1"/>
</dbReference>
<keyword evidence="4" id="KW-1185">Reference proteome</keyword>
<dbReference type="Gene3D" id="3.40.190.120">
    <property type="entry name" value="Osmoprotection protein (prox), domain 2"/>
    <property type="match status" value="1"/>
</dbReference>
<dbReference type="Proteomes" id="UP001482513">
    <property type="component" value="Unassembled WGS sequence"/>
</dbReference>
<comment type="caution">
    <text evidence="3">The sequence shown here is derived from an EMBL/GenBank/DDBJ whole genome shotgun (WGS) entry which is preliminary data.</text>
</comment>
<organism evidence="3 4">
    <name type="scientific">Leptolyngbya subtilissima DQ-A4</name>
    <dbReference type="NCBI Taxonomy" id="2933933"/>
    <lineage>
        <taxon>Bacteria</taxon>
        <taxon>Bacillati</taxon>
        <taxon>Cyanobacteriota</taxon>
        <taxon>Cyanophyceae</taxon>
        <taxon>Leptolyngbyales</taxon>
        <taxon>Leptolyngbyaceae</taxon>
        <taxon>Leptolyngbya group</taxon>
        <taxon>Leptolyngbya</taxon>
    </lineage>
</organism>
<feature type="chain" id="PRO_5047536296" evidence="1">
    <location>
        <begin position="24"/>
        <end position="304"/>
    </location>
</feature>
<dbReference type="PROSITE" id="PS51257">
    <property type="entry name" value="PROKAR_LIPOPROTEIN"/>
    <property type="match status" value="1"/>
</dbReference>
<keyword evidence="1" id="KW-0732">Signal</keyword>
<dbReference type="InterPro" id="IPR007210">
    <property type="entry name" value="ABC_Gly_betaine_transp_sub-bd"/>
</dbReference>
<name>A0ABV0K445_9CYAN</name>
<proteinExistence type="predicted"/>
<reference evidence="3 4" key="1">
    <citation type="submission" date="2022-04" db="EMBL/GenBank/DDBJ databases">
        <title>Positive selection, recombination, and allopatry shape intraspecific diversity of widespread and dominant cyanobacteria.</title>
        <authorList>
            <person name="Wei J."/>
            <person name="Shu W."/>
            <person name="Hu C."/>
        </authorList>
    </citation>
    <scope>NUCLEOTIDE SEQUENCE [LARGE SCALE GENOMIC DNA]</scope>
    <source>
        <strain evidence="3 4">DQ-A4</strain>
    </source>
</reference>
<sequence>MTLTRRWFSQACLGVATALVAVACGGGGDSGGGDVVSVGSKDFTEQLIIGEMYALVLEENGLTVERKLNLGGTPVAQAAIESGEIDLYPEYTGTALLTVLKQPVSSDQQEVFNTVKQAYQEQFNLVWLDPSPMNNTQALAMTEERAEALGIRTISDFAAQASNLTLIGPPEFEAREDGLPGLQEAYGDFSVKEYKAVDAGLRYKGLVDGEADVAVAFGTDGEISAFNLVVLEDDKGLFPPYQVAPIVSQAALDANPAIAEALNQVSPLLNDEVMRQLNYEVSGNQREPAEVAREFLVDAGLVSE</sequence>
<evidence type="ECO:0000256" key="1">
    <source>
        <dbReference type="SAM" id="SignalP"/>
    </source>
</evidence>